<dbReference type="EMBL" id="QXFT01000261">
    <property type="protein sequence ID" value="KAE9349162.1"/>
    <property type="molecule type" value="Genomic_DNA"/>
</dbReference>
<evidence type="ECO:0000313" key="1">
    <source>
        <dbReference type="EMBL" id="KAE9038825.1"/>
    </source>
</evidence>
<evidence type="ECO:0000313" key="6">
    <source>
        <dbReference type="Proteomes" id="UP000435112"/>
    </source>
</evidence>
<organism evidence="3 5">
    <name type="scientific">Phytophthora rubi</name>
    <dbReference type="NCBI Taxonomy" id="129364"/>
    <lineage>
        <taxon>Eukaryota</taxon>
        <taxon>Sar</taxon>
        <taxon>Stramenopiles</taxon>
        <taxon>Oomycota</taxon>
        <taxon>Peronosporomycetes</taxon>
        <taxon>Peronosporales</taxon>
        <taxon>Peronosporaceae</taxon>
        <taxon>Phytophthora</taxon>
    </lineage>
</organism>
<reference evidence="3 5" key="1">
    <citation type="submission" date="2018-08" db="EMBL/GenBank/DDBJ databases">
        <title>Genomic investigation of the strawberry pathogen Phytophthora fragariae indicates pathogenicity is determined by transcriptional variation in three key races.</title>
        <authorList>
            <person name="Adams T.M."/>
            <person name="Armitage A.D."/>
            <person name="Sobczyk M.K."/>
            <person name="Bates H.J."/>
            <person name="Dunwell J.M."/>
            <person name="Nellist C.F."/>
            <person name="Harrison R.J."/>
        </authorList>
    </citation>
    <scope>NUCLEOTIDE SEQUENCE [LARGE SCALE GENOMIC DNA]</scope>
    <source>
        <strain evidence="2 4">SCRP249</strain>
        <strain evidence="1 6">SCRP324</strain>
        <strain evidence="3 5">SCRP333</strain>
    </source>
</reference>
<sequence>MTSNEPDPEPTPKKFSTKLADIENFTGEVKDGYLDAGAGNWLKRLSIQIRLGEMVDGRTWPDPIKKMVVAAHLQGAASTWSMRRFDSLQSMTFDGLCTALRYNFRCPLDRHEISAALGSTT</sequence>
<keyword evidence="5" id="KW-1185">Reference proteome</keyword>
<protein>
    <recommendedName>
        <fullName evidence="7">Retrotransposon gag domain-containing protein</fullName>
    </recommendedName>
</protein>
<evidence type="ECO:0008006" key="7">
    <source>
        <dbReference type="Google" id="ProtNLM"/>
    </source>
</evidence>
<dbReference type="Proteomes" id="UP000429607">
    <property type="component" value="Unassembled WGS sequence"/>
</dbReference>
<dbReference type="Proteomes" id="UP000435112">
    <property type="component" value="Unassembled WGS sequence"/>
</dbReference>
<gene>
    <name evidence="2" type="ORF">PR001_g5490</name>
    <name evidence="1" type="ORF">PR002_g5816</name>
    <name evidence="3" type="ORF">PR003_g6040</name>
</gene>
<comment type="caution">
    <text evidence="3">The sequence shown here is derived from an EMBL/GenBank/DDBJ whole genome shotgun (WGS) entry which is preliminary data.</text>
</comment>
<accession>A0A6A4FHT9</accession>
<dbReference type="OrthoDB" id="91815at2759"/>
<evidence type="ECO:0000313" key="5">
    <source>
        <dbReference type="Proteomes" id="UP000434957"/>
    </source>
</evidence>
<dbReference type="EMBL" id="QXFV01000245">
    <property type="protein sequence ID" value="KAE9044153.1"/>
    <property type="molecule type" value="Genomic_DNA"/>
</dbReference>
<name>A0A6A4FHT9_9STRA</name>
<proteinExistence type="predicted"/>
<dbReference type="Proteomes" id="UP000434957">
    <property type="component" value="Unassembled WGS sequence"/>
</dbReference>
<evidence type="ECO:0000313" key="2">
    <source>
        <dbReference type="EMBL" id="KAE9044153.1"/>
    </source>
</evidence>
<dbReference type="EMBL" id="QXFU01000253">
    <property type="protein sequence ID" value="KAE9038825.1"/>
    <property type="molecule type" value="Genomic_DNA"/>
</dbReference>
<evidence type="ECO:0000313" key="3">
    <source>
        <dbReference type="EMBL" id="KAE9349162.1"/>
    </source>
</evidence>
<evidence type="ECO:0000313" key="4">
    <source>
        <dbReference type="Proteomes" id="UP000429607"/>
    </source>
</evidence>
<dbReference type="AlphaFoldDB" id="A0A6A4FHT9"/>